<accession>A0A067MPM8</accession>
<dbReference type="InParanoid" id="A0A067MPM8"/>
<feature type="region of interest" description="Disordered" evidence="4">
    <location>
        <begin position="91"/>
        <end position="112"/>
    </location>
</feature>
<dbReference type="EMBL" id="KL198043">
    <property type="protein sequence ID" value="KDQ13546.1"/>
    <property type="molecule type" value="Genomic_DNA"/>
</dbReference>
<feature type="domain" description="SHSP" evidence="5">
    <location>
        <begin position="44"/>
        <end position="167"/>
    </location>
</feature>
<dbReference type="OrthoDB" id="1431247at2759"/>
<keyword evidence="1" id="KW-0346">Stress response</keyword>
<organism evidence="6 7">
    <name type="scientific">Botryobasidium botryosum (strain FD-172 SS1)</name>
    <dbReference type="NCBI Taxonomy" id="930990"/>
    <lineage>
        <taxon>Eukaryota</taxon>
        <taxon>Fungi</taxon>
        <taxon>Dikarya</taxon>
        <taxon>Basidiomycota</taxon>
        <taxon>Agaricomycotina</taxon>
        <taxon>Agaricomycetes</taxon>
        <taxon>Cantharellales</taxon>
        <taxon>Botryobasidiaceae</taxon>
        <taxon>Botryobasidium</taxon>
    </lineage>
</organism>
<evidence type="ECO:0000256" key="3">
    <source>
        <dbReference type="RuleBase" id="RU003616"/>
    </source>
</evidence>
<dbReference type="InterPro" id="IPR008978">
    <property type="entry name" value="HSP20-like_chaperone"/>
</dbReference>
<sequence>MSLLNSSYDPALEPEIRHVFGDVYGPFPTALHGPSAFANSDNVVSDSLFRPNMDLRESDSDDDHHVTATFELPGLNPEDVEVDVSNDCLTVSGEGGSSAEHREEGYSSRQQTYGKFSRTLPLPAGTKPEDVKTAMQNGILKVTFPRNDQASQDAIRDLKKMSHVAAQ</sequence>
<feature type="region of interest" description="Disordered" evidence="4">
    <location>
        <begin position="144"/>
        <end position="167"/>
    </location>
</feature>
<comment type="similarity">
    <text evidence="2 3">Belongs to the small heat shock protein (HSP20) family.</text>
</comment>
<dbReference type="PROSITE" id="PS01031">
    <property type="entry name" value="SHSP"/>
    <property type="match status" value="1"/>
</dbReference>
<dbReference type="CDD" id="cd06464">
    <property type="entry name" value="ACD_sHsps-like"/>
    <property type="match status" value="1"/>
</dbReference>
<dbReference type="SUPFAM" id="SSF49764">
    <property type="entry name" value="HSP20-like chaperones"/>
    <property type="match status" value="1"/>
</dbReference>
<dbReference type="Proteomes" id="UP000027195">
    <property type="component" value="Unassembled WGS sequence"/>
</dbReference>
<dbReference type="Gene3D" id="2.60.40.790">
    <property type="match status" value="1"/>
</dbReference>
<evidence type="ECO:0000256" key="4">
    <source>
        <dbReference type="SAM" id="MobiDB-lite"/>
    </source>
</evidence>
<dbReference type="PANTHER" id="PTHR11527">
    <property type="entry name" value="HEAT-SHOCK PROTEIN 20 FAMILY MEMBER"/>
    <property type="match status" value="1"/>
</dbReference>
<dbReference type="InterPro" id="IPR031107">
    <property type="entry name" value="Small_HSP"/>
</dbReference>
<keyword evidence="7" id="KW-1185">Reference proteome</keyword>
<protein>
    <recommendedName>
        <fullName evidence="5">SHSP domain-containing protein</fullName>
    </recommendedName>
</protein>
<dbReference type="STRING" id="930990.A0A067MPM8"/>
<evidence type="ECO:0000256" key="2">
    <source>
        <dbReference type="PROSITE-ProRule" id="PRU00285"/>
    </source>
</evidence>
<evidence type="ECO:0000313" key="6">
    <source>
        <dbReference type="EMBL" id="KDQ13546.1"/>
    </source>
</evidence>
<proteinExistence type="inferred from homology"/>
<dbReference type="Pfam" id="PF00011">
    <property type="entry name" value="HSP20"/>
    <property type="match status" value="1"/>
</dbReference>
<dbReference type="HOGENOM" id="CLU_046737_12_0_1"/>
<dbReference type="AlphaFoldDB" id="A0A067MPM8"/>
<dbReference type="FunCoup" id="A0A067MPM8">
    <property type="interactions" value="177"/>
</dbReference>
<dbReference type="InterPro" id="IPR002068">
    <property type="entry name" value="A-crystallin/Hsp20_dom"/>
</dbReference>
<evidence type="ECO:0000313" key="7">
    <source>
        <dbReference type="Proteomes" id="UP000027195"/>
    </source>
</evidence>
<evidence type="ECO:0000259" key="5">
    <source>
        <dbReference type="PROSITE" id="PS01031"/>
    </source>
</evidence>
<reference evidence="7" key="1">
    <citation type="journal article" date="2014" name="Proc. Natl. Acad. Sci. U.S.A.">
        <title>Extensive sampling of basidiomycete genomes demonstrates inadequacy of the white-rot/brown-rot paradigm for wood decay fungi.</title>
        <authorList>
            <person name="Riley R."/>
            <person name="Salamov A.A."/>
            <person name="Brown D.W."/>
            <person name="Nagy L.G."/>
            <person name="Floudas D."/>
            <person name="Held B.W."/>
            <person name="Levasseur A."/>
            <person name="Lombard V."/>
            <person name="Morin E."/>
            <person name="Otillar R."/>
            <person name="Lindquist E.A."/>
            <person name="Sun H."/>
            <person name="LaButti K.M."/>
            <person name="Schmutz J."/>
            <person name="Jabbour D."/>
            <person name="Luo H."/>
            <person name="Baker S.E."/>
            <person name="Pisabarro A.G."/>
            <person name="Walton J.D."/>
            <person name="Blanchette R.A."/>
            <person name="Henrissat B."/>
            <person name="Martin F."/>
            <person name="Cullen D."/>
            <person name="Hibbett D.S."/>
            <person name="Grigoriev I.V."/>
        </authorList>
    </citation>
    <scope>NUCLEOTIDE SEQUENCE [LARGE SCALE GENOMIC DNA]</scope>
    <source>
        <strain evidence="7">FD-172 SS1</strain>
    </source>
</reference>
<evidence type="ECO:0000256" key="1">
    <source>
        <dbReference type="ARBA" id="ARBA00023016"/>
    </source>
</evidence>
<gene>
    <name evidence="6" type="ORF">BOTBODRAFT_33554</name>
</gene>
<name>A0A067MPM8_BOTB1</name>